<dbReference type="Proteomes" id="UP000249497">
    <property type="component" value="Unassembled WGS sequence"/>
</dbReference>
<feature type="transmembrane region" description="Helical" evidence="1">
    <location>
        <begin position="34"/>
        <end position="54"/>
    </location>
</feature>
<accession>A0A8T8WQL3</accession>
<proteinExistence type="predicted"/>
<dbReference type="RefSeq" id="XP_025523955.1">
    <property type="nucleotide sequence ID" value="XM_025666739.1"/>
</dbReference>
<name>A0A8T8WQL3_ASPJA</name>
<feature type="transmembrane region" description="Helical" evidence="1">
    <location>
        <begin position="60"/>
        <end position="80"/>
    </location>
</feature>
<keyword evidence="3" id="KW-1185">Reference proteome</keyword>
<evidence type="ECO:0000313" key="3">
    <source>
        <dbReference type="Proteomes" id="UP000249497"/>
    </source>
</evidence>
<keyword evidence="1" id="KW-0472">Membrane</keyword>
<keyword evidence="1" id="KW-1133">Transmembrane helix</keyword>
<evidence type="ECO:0000313" key="2">
    <source>
        <dbReference type="EMBL" id="RAH78061.1"/>
    </source>
</evidence>
<organism evidence="2 3">
    <name type="scientific">Aspergillus japonicus CBS 114.51</name>
    <dbReference type="NCBI Taxonomy" id="1448312"/>
    <lineage>
        <taxon>Eukaryota</taxon>
        <taxon>Fungi</taxon>
        <taxon>Dikarya</taxon>
        <taxon>Ascomycota</taxon>
        <taxon>Pezizomycotina</taxon>
        <taxon>Eurotiomycetes</taxon>
        <taxon>Eurotiomycetidae</taxon>
        <taxon>Eurotiales</taxon>
        <taxon>Aspergillaceae</taxon>
        <taxon>Aspergillus</taxon>
        <taxon>Aspergillus subgen. Circumdati</taxon>
    </lineage>
</organism>
<keyword evidence="1" id="KW-0812">Transmembrane</keyword>
<gene>
    <name evidence="2" type="ORF">BO86DRAFT_199290</name>
</gene>
<evidence type="ECO:0000256" key="1">
    <source>
        <dbReference type="SAM" id="Phobius"/>
    </source>
</evidence>
<dbReference type="EMBL" id="KZ824832">
    <property type="protein sequence ID" value="RAH78061.1"/>
    <property type="molecule type" value="Genomic_DNA"/>
</dbReference>
<sequence length="133" mass="15134">MAWDLELALCNFVNPLHTAIWRSRILRISARHNIFIIVQKIGLTCGVEIFGHLAARGLFLHMRCYFFFIVALFPLPWYCLRSHGLSTHGSAAGQQSPKETVSDDDIPYACLVWRETDHEGTVASLRYLISLCL</sequence>
<dbReference type="GeneID" id="37170431"/>
<reference evidence="2 3" key="1">
    <citation type="submission" date="2018-02" db="EMBL/GenBank/DDBJ databases">
        <title>The genomes of Aspergillus section Nigri reveals drivers in fungal speciation.</title>
        <authorList>
            <consortium name="DOE Joint Genome Institute"/>
            <person name="Vesth T.C."/>
            <person name="Nybo J."/>
            <person name="Theobald S."/>
            <person name="Brandl J."/>
            <person name="Frisvad J.C."/>
            <person name="Nielsen K.F."/>
            <person name="Lyhne E.K."/>
            <person name="Kogle M.E."/>
            <person name="Kuo A."/>
            <person name="Riley R."/>
            <person name="Clum A."/>
            <person name="Nolan M."/>
            <person name="Lipzen A."/>
            <person name="Salamov A."/>
            <person name="Henrissat B."/>
            <person name="Wiebenga A."/>
            <person name="De vries R.P."/>
            <person name="Grigoriev I.V."/>
            <person name="Mortensen U.H."/>
            <person name="Andersen M.R."/>
            <person name="Baker S.E."/>
        </authorList>
    </citation>
    <scope>NUCLEOTIDE SEQUENCE [LARGE SCALE GENOMIC DNA]</scope>
    <source>
        <strain evidence="2 3">CBS 114.51</strain>
    </source>
</reference>
<dbReference type="AlphaFoldDB" id="A0A8T8WQL3"/>
<protein>
    <submittedName>
        <fullName evidence="2">Uncharacterized protein</fullName>
    </submittedName>
</protein>